<dbReference type="Proteomes" id="UP000237797">
    <property type="component" value="Unassembled WGS sequence"/>
</dbReference>
<proteinExistence type="predicted"/>
<dbReference type="InterPro" id="IPR029063">
    <property type="entry name" value="SAM-dependent_MTases_sf"/>
</dbReference>
<organism evidence="2 3">
    <name type="scientific">Planifilum fimeticola</name>
    <dbReference type="NCBI Taxonomy" id="201975"/>
    <lineage>
        <taxon>Bacteria</taxon>
        <taxon>Bacillati</taxon>
        <taxon>Bacillota</taxon>
        <taxon>Bacilli</taxon>
        <taxon>Bacillales</taxon>
        <taxon>Thermoactinomycetaceae</taxon>
        <taxon>Planifilum</taxon>
    </lineage>
</organism>
<evidence type="ECO:0000259" key="1">
    <source>
        <dbReference type="Pfam" id="PF13649"/>
    </source>
</evidence>
<accession>A0A2T0LF01</accession>
<dbReference type="PANTHER" id="PTHR43591">
    <property type="entry name" value="METHYLTRANSFERASE"/>
    <property type="match status" value="1"/>
</dbReference>
<keyword evidence="2" id="KW-0489">Methyltransferase</keyword>
<dbReference type="SUPFAM" id="SSF53335">
    <property type="entry name" value="S-adenosyl-L-methionine-dependent methyltransferases"/>
    <property type="match status" value="1"/>
</dbReference>
<keyword evidence="2" id="KW-0808">Transferase</keyword>
<dbReference type="Gene3D" id="3.40.50.150">
    <property type="entry name" value="Vaccinia Virus protein VP39"/>
    <property type="match status" value="1"/>
</dbReference>
<evidence type="ECO:0000313" key="3">
    <source>
        <dbReference type="Proteomes" id="UP000237797"/>
    </source>
</evidence>
<protein>
    <submittedName>
        <fullName evidence="2">Methyltransferase family protein</fullName>
    </submittedName>
</protein>
<dbReference type="InterPro" id="IPR041698">
    <property type="entry name" value="Methyltransf_25"/>
</dbReference>
<dbReference type="GO" id="GO:0008168">
    <property type="term" value="F:methyltransferase activity"/>
    <property type="evidence" value="ECO:0007669"/>
    <property type="project" value="UniProtKB-KW"/>
</dbReference>
<sequence>MLDVGCGTGTLAIEVQQRVGETGRAYGIDPGTQQIARARSKAARHNLPAVFQIGVIEHLDFPDQTFDVVLTAFMMHHLPDNLKRLGLSEVARVLKPGGRLVIADFKRPERENSPGRAMEIGFQDLPALVKESGFSQVETEEMRLPRTEIGFIRALKS</sequence>
<evidence type="ECO:0000313" key="2">
    <source>
        <dbReference type="EMBL" id="PRX40708.1"/>
    </source>
</evidence>
<dbReference type="Pfam" id="PF13649">
    <property type="entry name" value="Methyltransf_25"/>
    <property type="match status" value="1"/>
</dbReference>
<dbReference type="CDD" id="cd02440">
    <property type="entry name" value="AdoMet_MTases"/>
    <property type="match status" value="1"/>
</dbReference>
<gene>
    <name evidence="2" type="ORF">CLV97_11150</name>
</gene>
<dbReference type="GO" id="GO:0032259">
    <property type="term" value="P:methylation"/>
    <property type="evidence" value="ECO:0007669"/>
    <property type="project" value="UniProtKB-KW"/>
</dbReference>
<dbReference type="PANTHER" id="PTHR43591:SF24">
    <property type="entry name" value="2-METHOXY-6-POLYPRENYL-1,4-BENZOQUINOL METHYLASE, MITOCHONDRIAL"/>
    <property type="match status" value="1"/>
</dbReference>
<comment type="caution">
    <text evidence="2">The sequence shown here is derived from an EMBL/GenBank/DDBJ whole genome shotgun (WGS) entry which is preliminary data.</text>
</comment>
<reference evidence="2 3" key="1">
    <citation type="submission" date="2018-03" db="EMBL/GenBank/DDBJ databases">
        <title>Genomic Encyclopedia of Archaeal and Bacterial Type Strains, Phase II (KMG-II): from individual species to whole genera.</title>
        <authorList>
            <person name="Goeker M."/>
        </authorList>
    </citation>
    <scope>NUCLEOTIDE SEQUENCE [LARGE SCALE GENOMIC DNA]</scope>
    <source>
        <strain evidence="2 3">DSM 44946</strain>
    </source>
</reference>
<name>A0A2T0LF01_9BACL</name>
<dbReference type="EMBL" id="PVNE01000011">
    <property type="protein sequence ID" value="PRX40708.1"/>
    <property type="molecule type" value="Genomic_DNA"/>
</dbReference>
<feature type="domain" description="Methyltransferase" evidence="1">
    <location>
        <begin position="2"/>
        <end position="98"/>
    </location>
</feature>
<keyword evidence="3" id="KW-1185">Reference proteome</keyword>
<dbReference type="AlphaFoldDB" id="A0A2T0LF01"/>